<accession>A0A0F9UVX5</accession>
<evidence type="ECO:0000313" key="1">
    <source>
        <dbReference type="EMBL" id="KKN65306.1"/>
    </source>
</evidence>
<name>A0A0F9UVX5_9ZZZZ</name>
<dbReference type="AlphaFoldDB" id="A0A0F9UVX5"/>
<protein>
    <submittedName>
        <fullName evidence="1">Uncharacterized protein</fullName>
    </submittedName>
</protein>
<proteinExistence type="predicted"/>
<dbReference type="EMBL" id="LAZR01000528">
    <property type="protein sequence ID" value="KKN65306.1"/>
    <property type="molecule type" value="Genomic_DNA"/>
</dbReference>
<gene>
    <name evidence="1" type="ORF">LCGC14_0482890</name>
</gene>
<sequence>MNILRKRDLSMFYFAKGLFDPFSFVTVVDAYPGEDMEIPTISVLAREVDSVSHELGNRIGLDNRFWSIDVYAENKDQRDEFAYLILDELKNGVPVFDYDEGFPPSTSPTRIGTLEALDIGLYPVYVFPDLVKKLYWRMRVSFVVRYHSN</sequence>
<reference evidence="1" key="1">
    <citation type="journal article" date="2015" name="Nature">
        <title>Complex archaea that bridge the gap between prokaryotes and eukaryotes.</title>
        <authorList>
            <person name="Spang A."/>
            <person name="Saw J.H."/>
            <person name="Jorgensen S.L."/>
            <person name="Zaremba-Niedzwiedzka K."/>
            <person name="Martijn J."/>
            <person name="Lind A.E."/>
            <person name="van Eijk R."/>
            <person name="Schleper C."/>
            <person name="Guy L."/>
            <person name="Ettema T.J."/>
        </authorList>
    </citation>
    <scope>NUCLEOTIDE SEQUENCE</scope>
</reference>
<organism evidence="1">
    <name type="scientific">marine sediment metagenome</name>
    <dbReference type="NCBI Taxonomy" id="412755"/>
    <lineage>
        <taxon>unclassified sequences</taxon>
        <taxon>metagenomes</taxon>
        <taxon>ecological metagenomes</taxon>
    </lineage>
</organism>
<comment type="caution">
    <text evidence="1">The sequence shown here is derived from an EMBL/GenBank/DDBJ whole genome shotgun (WGS) entry which is preliminary data.</text>
</comment>